<keyword evidence="3" id="KW-1185">Reference proteome</keyword>
<gene>
    <name evidence="2" type="ORF">G5V58_06760</name>
</gene>
<evidence type="ECO:0000313" key="2">
    <source>
        <dbReference type="EMBL" id="QIG42513.1"/>
    </source>
</evidence>
<organism evidence="2 3">
    <name type="scientific">Nocardioides anomalus</name>
    <dbReference type="NCBI Taxonomy" id="2712223"/>
    <lineage>
        <taxon>Bacteria</taxon>
        <taxon>Bacillati</taxon>
        <taxon>Actinomycetota</taxon>
        <taxon>Actinomycetes</taxon>
        <taxon>Propionibacteriales</taxon>
        <taxon>Nocardioidaceae</taxon>
        <taxon>Nocardioides</taxon>
    </lineage>
</organism>
<name>A0A6G6WBI6_9ACTN</name>
<keyword evidence="1" id="KW-0732">Signal</keyword>
<proteinExistence type="predicted"/>
<dbReference type="Proteomes" id="UP000502996">
    <property type="component" value="Chromosome"/>
</dbReference>
<dbReference type="AlphaFoldDB" id="A0A6G6WBI6"/>
<dbReference type="KEGG" id="nano:G5V58_06760"/>
<dbReference type="EMBL" id="CP049257">
    <property type="protein sequence ID" value="QIG42513.1"/>
    <property type="molecule type" value="Genomic_DNA"/>
</dbReference>
<sequence>MRRLALVAVTLLACVSGAPAADAETVDQPQDVGNEVFPGHDLVNVRYTNRTGSLSVVARTGRLHTSDQLGVDLVARGSRDFDFFVSVKFSHGEPVAVVYPWTPTGLDFGHPTCTARARYDMRRDAIRVRAQDPCFPGADLSSVRLSTDLGVRGKNNASDLTASVRVRRD</sequence>
<reference evidence="2 3" key="1">
    <citation type="submission" date="2020-02" db="EMBL/GenBank/DDBJ databases">
        <title>Full genome sequence of Nocardioides sp. R-3366.</title>
        <authorList>
            <person name="Im W.-T."/>
        </authorList>
    </citation>
    <scope>NUCLEOTIDE SEQUENCE [LARGE SCALE GENOMIC DNA]</scope>
    <source>
        <strain evidence="2 3">R-3366</strain>
    </source>
</reference>
<evidence type="ECO:0000256" key="1">
    <source>
        <dbReference type="SAM" id="SignalP"/>
    </source>
</evidence>
<dbReference type="RefSeq" id="WP_165230185.1">
    <property type="nucleotide sequence ID" value="NZ_CP049257.1"/>
</dbReference>
<evidence type="ECO:0000313" key="3">
    <source>
        <dbReference type="Proteomes" id="UP000502996"/>
    </source>
</evidence>
<accession>A0A6G6WBI6</accession>
<feature type="signal peptide" evidence="1">
    <location>
        <begin position="1"/>
        <end position="20"/>
    </location>
</feature>
<protein>
    <submittedName>
        <fullName evidence="2">Uncharacterized protein</fullName>
    </submittedName>
</protein>
<feature type="chain" id="PRO_5038730382" evidence="1">
    <location>
        <begin position="21"/>
        <end position="169"/>
    </location>
</feature>